<dbReference type="PANTHER" id="PTHR43294:SF21">
    <property type="entry name" value="CATION TRANSPORTING ATPASE"/>
    <property type="match status" value="1"/>
</dbReference>
<dbReference type="Gene3D" id="2.70.150.10">
    <property type="entry name" value="Calcium-transporting ATPase, cytoplasmic transduction domain A"/>
    <property type="match status" value="1"/>
</dbReference>
<keyword evidence="13" id="KW-1185">Reference proteome</keyword>
<evidence type="ECO:0000256" key="2">
    <source>
        <dbReference type="ARBA" id="ARBA00022475"/>
    </source>
</evidence>
<dbReference type="InterPro" id="IPR036412">
    <property type="entry name" value="HAD-like_sf"/>
</dbReference>
<dbReference type="InterPro" id="IPR023298">
    <property type="entry name" value="ATPase_P-typ_TM_dom_sf"/>
</dbReference>
<dbReference type="InterPro" id="IPR006068">
    <property type="entry name" value="ATPase_P-typ_cation-transptr_C"/>
</dbReference>
<accession>A0AAD5TY00</accession>
<evidence type="ECO:0000313" key="13">
    <source>
        <dbReference type="Proteomes" id="UP001211065"/>
    </source>
</evidence>
<name>A0AAD5TY00_9FUNG</name>
<reference evidence="12" key="1">
    <citation type="submission" date="2020-05" db="EMBL/GenBank/DDBJ databases">
        <title>Phylogenomic resolution of chytrid fungi.</title>
        <authorList>
            <person name="Stajich J.E."/>
            <person name="Amses K."/>
            <person name="Simmons R."/>
            <person name="Seto K."/>
            <person name="Myers J."/>
            <person name="Bonds A."/>
            <person name="Quandt C.A."/>
            <person name="Barry K."/>
            <person name="Liu P."/>
            <person name="Grigoriev I."/>
            <person name="Longcore J.E."/>
            <person name="James T.Y."/>
        </authorList>
    </citation>
    <scope>NUCLEOTIDE SEQUENCE</scope>
    <source>
        <strain evidence="12">JEL0476</strain>
    </source>
</reference>
<dbReference type="Gene3D" id="1.20.1110.10">
    <property type="entry name" value="Calcium-transporting ATPase, transmembrane domain"/>
    <property type="match status" value="1"/>
</dbReference>
<dbReference type="SMART" id="SM00831">
    <property type="entry name" value="Cation_ATPase_N"/>
    <property type="match status" value="1"/>
</dbReference>
<dbReference type="GO" id="GO:1990573">
    <property type="term" value="P:potassium ion import across plasma membrane"/>
    <property type="evidence" value="ECO:0007669"/>
    <property type="project" value="TreeGrafter"/>
</dbReference>
<dbReference type="InterPro" id="IPR004014">
    <property type="entry name" value="ATPase_P-typ_cation-transptr_N"/>
</dbReference>
<dbReference type="NCBIfam" id="TIGR01494">
    <property type="entry name" value="ATPase_P-type"/>
    <property type="match status" value="2"/>
</dbReference>
<dbReference type="InterPro" id="IPR018303">
    <property type="entry name" value="ATPase_P-typ_P_site"/>
</dbReference>
<dbReference type="AlphaFoldDB" id="A0AAD5TY00"/>
<dbReference type="InterPro" id="IPR050510">
    <property type="entry name" value="Cation_transp_ATPase_P-type"/>
</dbReference>
<evidence type="ECO:0000259" key="11">
    <source>
        <dbReference type="SMART" id="SM00831"/>
    </source>
</evidence>
<dbReference type="Proteomes" id="UP001211065">
    <property type="component" value="Unassembled WGS sequence"/>
</dbReference>
<comment type="subcellular location">
    <subcellularLocation>
        <location evidence="1">Cell membrane</location>
        <topology evidence="1">Multi-pass membrane protein</topology>
    </subcellularLocation>
</comment>
<feature type="transmembrane region" description="Helical" evidence="10">
    <location>
        <begin position="260"/>
        <end position="281"/>
    </location>
</feature>
<feature type="transmembrane region" description="Helical" evidence="10">
    <location>
        <begin position="485"/>
        <end position="509"/>
    </location>
</feature>
<keyword evidence="2" id="KW-1003">Cell membrane</keyword>
<dbReference type="GO" id="GO:0005524">
    <property type="term" value="F:ATP binding"/>
    <property type="evidence" value="ECO:0007669"/>
    <property type="project" value="UniProtKB-KW"/>
</dbReference>
<keyword evidence="6" id="KW-0067">ATP-binding</keyword>
<feature type="domain" description="Cation-transporting P-type ATPase N-terminal" evidence="11">
    <location>
        <begin position="210"/>
        <end position="284"/>
    </location>
</feature>
<keyword evidence="9 10" id="KW-0472">Membrane</keyword>
<dbReference type="SUPFAM" id="SSF81653">
    <property type="entry name" value="Calcium ATPase, transduction domain A"/>
    <property type="match status" value="1"/>
</dbReference>
<evidence type="ECO:0000256" key="4">
    <source>
        <dbReference type="ARBA" id="ARBA00022723"/>
    </source>
</evidence>
<dbReference type="InterPro" id="IPR023214">
    <property type="entry name" value="HAD_sf"/>
</dbReference>
<evidence type="ECO:0000256" key="8">
    <source>
        <dbReference type="ARBA" id="ARBA00022989"/>
    </source>
</evidence>
<keyword evidence="7" id="KW-1278">Translocase</keyword>
<dbReference type="SUPFAM" id="SSF81660">
    <property type="entry name" value="Metal cation-transporting ATPase, ATP-binding domain N"/>
    <property type="match status" value="1"/>
</dbReference>
<evidence type="ECO:0000256" key="6">
    <source>
        <dbReference type="ARBA" id="ARBA00022840"/>
    </source>
</evidence>
<dbReference type="GO" id="GO:0046872">
    <property type="term" value="F:metal ion binding"/>
    <property type="evidence" value="ECO:0007669"/>
    <property type="project" value="UniProtKB-KW"/>
</dbReference>
<sequence length="1213" mass="132760">MTHDENIELASISTKLDGRASIEHQIDIHVLDLVSLRSIPEFSLDDILQGLKYVMDFRVKGLKMKNLDLGLMKRLLEVLLENMAGKEGSLLNQRPTKEADLALQLFADFLHEVHEFRVAVSELQATDLCHALKIHRRCQSNSKPQDKEFAASVLLMLTENFPQFSDWRELVKEKDQDDVEKVLKQYNSSASLKHKIPAAEPAYLFPPQSLYFDKNIEKLEAMYSTSFQNGLTSKRYGELLEHYGKNYLPEPPKPSILKMLWTQVTDFIIIVLLIVTVLQFATHETSNGIVLGTVIIINIIIGFSQEYKASKAMEALMHLSVPKASVIRDGVQESIDARELVPGDLVVLDEGDAVPADLRLIECSQLEVVEAILTGESVPTEKSTKHIRKRTRKIPLGDCKGNAFMSTVVAKGRGKGIVVRTGETTEIGKISKLIVSQPHQQTNIQRKLAALGKWLVAVAVALCGIIVAIGVLWKNDALEMLKVGVSLAVSVIPEGLVAVVTVTMALGVTRMASLNAIVRKLPSVESLGSVQVICSDKTGTLTEGKMGTAEIWTSDNSSFSFSESTSLDPSKGRAHKLETKSILEEFSDIEKGVPRAVAAKGSPPMVDVSQDLDDAPSTLTISTMIASLCNNSSVIFDEAEGWKPVGDPTEVAMVVAAQKAGFSKEFFENTIGLKKYCEYPFDSERKLMSVVYEQKASEKNHKTFPEETFFVLCKGAPEGLLSKCVGYLPQQTKQLDFFSHALSSPEPMNPNFQELVSRSSSRMAEKGLRVLGLAMKVVSKSSAQQIKESKKDSTAESDLIFVGLIGLIDPPKQGVAASIASCKSAGIKVIMITGDHIVTACAIAKDLGIIDAVDTTVMRGIEVDLHSEEALASLKPFPVVFARVSPDNKLKIVKALQSKGLSVAMTGDGVNDAPAIKKADVGIAMGIGGTEITKQAADIVLADDNFTTIVAAVKEGRRVFDNIKKFIVYLLSCNSAEIFLFIMSSVLNLPLPFTIIQILWANIVADVPPALSLGVEPFESDIMERPPRPQKEAVVTLPSALTILWQGLIQSGITLVVFIMCGATSIDTNPGVIQIIKPGAATVFKNYGNSLMEKRTLAFFSLTTMQLVQSFLSKSVTRSVFSTGILNNKWMVGAFFLSFGLLVMSIYIPGMNTFLDNEPLSWESWVIALVCVIIQIVANELMKLVARAHDMKNRKKLIRQSDGPSRREFQNIP</sequence>
<comment type="caution">
    <text evidence="12">The sequence shown here is derived from an EMBL/GenBank/DDBJ whole genome shotgun (WGS) entry which is preliminary data.</text>
</comment>
<dbReference type="SFLD" id="SFLDF00027">
    <property type="entry name" value="p-type_atpase"/>
    <property type="match status" value="1"/>
</dbReference>
<dbReference type="Pfam" id="PF00122">
    <property type="entry name" value="E1-E2_ATPase"/>
    <property type="match status" value="1"/>
</dbReference>
<dbReference type="Gene3D" id="3.40.50.1000">
    <property type="entry name" value="HAD superfamily/HAD-like"/>
    <property type="match status" value="1"/>
</dbReference>
<dbReference type="Gene3D" id="3.40.1110.10">
    <property type="entry name" value="Calcium-transporting ATPase, cytoplasmic domain N"/>
    <property type="match status" value="1"/>
</dbReference>
<evidence type="ECO:0000256" key="7">
    <source>
        <dbReference type="ARBA" id="ARBA00022967"/>
    </source>
</evidence>
<dbReference type="InterPro" id="IPR001757">
    <property type="entry name" value="P_typ_ATPase"/>
</dbReference>
<organism evidence="12 13">
    <name type="scientific">Clydaea vesicula</name>
    <dbReference type="NCBI Taxonomy" id="447962"/>
    <lineage>
        <taxon>Eukaryota</taxon>
        <taxon>Fungi</taxon>
        <taxon>Fungi incertae sedis</taxon>
        <taxon>Chytridiomycota</taxon>
        <taxon>Chytridiomycota incertae sedis</taxon>
        <taxon>Chytridiomycetes</taxon>
        <taxon>Lobulomycetales</taxon>
        <taxon>Lobulomycetaceae</taxon>
        <taxon>Clydaea</taxon>
    </lineage>
</organism>
<dbReference type="GO" id="GO:0005886">
    <property type="term" value="C:plasma membrane"/>
    <property type="evidence" value="ECO:0007669"/>
    <property type="project" value="UniProtKB-SubCell"/>
</dbReference>
<evidence type="ECO:0000313" key="12">
    <source>
        <dbReference type="EMBL" id="KAJ3214532.1"/>
    </source>
</evidence>
<dbReference type="EMBL" id="JADGJW010000613">
    <property type="protein sequence ID" value="KAJ3214532.1"/>
    <property type="molecule type" value="Genomic_DNA"/>
</dbReference>
<dbReference type="Pfam" id="PF13246">
    <property type="entry name" value="Cation_ATPase"/>
    <property type="match status" value="1"/>
</dbReference>
<dbReference type="GO" id="GO:0006883">
    <property type="term" value="P:intracellular sodium ion homeostasis"/>
    <property type="evidence" value="ECO:0007669"/>
    <property type="project" value="TreeGrafter"/>
</dbReference>
<keyword evidence="3 10" id="KW-0812">Transmembrane</keyword>
<dbReference type="InterPro" id="IPR008250">
    <property type="entry name" value="ATPase_P-typ_transduc_dom_A_sf"/>
</dbReference>
<keyword evidence="5" id="KW-0547">Nucleotide-binding</keyword>
<dbReference type="GO" id="GO:0016887">
    <property type="term" value="F:ATP hydrolysis activity"/>
    <property type="evidence" value="ECO:0007669"/>
    <property type="project" value="InterPro"/>
</dbReference>
<proteinExistence type="predicted"/>
<dbReference type="Pfam" id="PF00690">
    <property type="entry name" value="Cation_ATPase_N"/>
    <property type="match status" value="1"/>
</dbReference>
<dbReference type="InterPro" id="IPR044492">
    <property type="entry name" value="P_typ_ATPase_HD_dom"/>
</dbReference>
<evidence type="ECO:0000256" key="9">
    <source>
        <dbReference type="ARBA" id="ARBA00023136"/>
    </source>
</evidence>
<evidence type="ECO:0000256" key="5">
    <source>
        <dbReference type="ARBA" id="ARBA00022741"/>
    </source>
</evidence>
<dbReference type="GO" id="GO:0030007">
    <property type="term" value="P:intracellular potassium ion homeostasis"/>
    <property type="evidence" value="ECO:0007669"/>
    <property type="project" value="TreeGrafter"/>
</dbReference>
<keyword evidence="8 10" id="KW-1133">Transmembrane helix</keyword>
<evidence type="ECO:0000256" key="3">
    <source>
        <dbReference type="ARBA" id="ARBA00022692"/>
    </source>
</evidence>
<protein>
    <submittedName>
        <fullName evidence="12">P-type ATPase</fullName>
    </submittedName>
</protein>
<feature type="transmembrane region" description="Helical" evidence="10">
    <location>
        <begin position="1165"/>
        <end position="1186"/>
    </location>
</feature>
<dbReference type="InterPro" id="IPR023299">
    <property type="entry name" value="ATPase_P-typ_cyto_dom_N"/>
</dbReference>
<dbReference type="SUPFAM" id="SSF81665">
    <property type="entry name" value="Calcium ATPase, transmembrane domain M"/>
    <property type="match status" value="1"/>
</dbReference>
<evidence type="ECO:0000256" key="10">
    <source>
        <dbReference type="SAM" id="Phobius"/>
    </source>
</evidence>
<evidence type="ECO:0000256" key="1">
    <source>
        <dbReference type="ARBA" id="ARBA00004651"/>
    </source>
</evidence>
<feature type="transmembrane region" description="Helical" evidence="10">
    <location>
        <begin position="1129"/>
        <end position="1150"/>
    </location>
</feature>
<dbReference type="GO" id="GO:1902600">
    <property type="term" value="P:proton transmembrane transport"/>
    <property type="evidence" value="ECO:0007669"/>
    <property type="project" value="TreeGrafter"/>
</dbReference>
<keyword evidence="4" id="KW-0479">Metal-binding</keyword>
<dbReference type="FunFam" id="2.70.150.10:FF:000016">
    <property type="entry name" value="Calcium-transporting P-type ATPase putative"/>
    <property type="match status" value="1"/>
</dbReference>
<feature type="transmembrane region" description="Helical" evidence="10">
    <location>
        <begin position="454"/>
        <end position="473"/>
    </location>
</feature>
<dbReference type="GO" id="GO:0036376">
    <property type="term" value="P:sodium ion export across plasma membrane"/>
    <property type="evidence" value="ECO:0007669"/>
    <property type="project" value="TreeGrafter"/>
</dbReference>
<dbReference type="Pfam" id="PF00689">
    <property type="entry name" value="Cation_ATPase_C"/>
    <property type="match status" value="1"/>
</dbReference>
<dbReference type="SFLD" id="SFLDS00003">
    <property type="entry name" value="Haloacid_Dehalogenase"/>
    <property type="match status" value="1"/>
</dbReference>
<dbReference type="PRINTS" id="PR00120">
    <property type="entry name" value="HATPASE"/>
</dbReference>
<dbReference type="SFLD" id="SFLDG00002">
    <property type="entry name" value="C1.7:_P-type_atpase_like"/>
    <property type="match status" value="1"/>
</dbReference>
<feature type="transmembrane region" description="Helical" evidence="10">
    <location>
        <begin position="1034"/>
        <end position="1060"/>
    </location>
</feature>
<gene>
    <name evidence="12" type="primary">ENA2</name>
    <name evidence="12" type="ORF">HK099_006833</name>
</gene>
<dbReference type="FunFam" id="3.40.50.1000:FF:000001">
    <property type="entry name" value="Phospholipid-transporting ATPase IC"/>
    <property type="match status" value="1"/>
</dbReference>
<dbReference type="GO" id="GO:0005391">
    <property type="term" value="F:P-type sodium:potassium-exchanging transporter activity"/>
    <property type="evidence" value="ECO:0007669"/>
    <property type="project" value="TreeGrafter"/>
</dbReference>
<dbReference type="PANTHER" id="PTHR43294">
    <property type="entry name" value="SODIUM/POTASSIUM-TRANSPORTING ATPASE SUBUNIT ALPHA"/>
    <property type="match status" value="1"/>
</dbReference>
<dbReference type="PROSITE" id="PS00154">
    <property type="entry name" value="ATPASE_E1_E2"/>
    <property type="match status" value="1"/>
</dbReference>
<dbReference type="PRINTS" id="PR00119">
    <property type="entry name" value="CATATPASE"/>
</dbReference>
<feature type="transmembrane region" description="Helical" evidence="10">
    <location>
        <begin position="287"/>
        <end position="304"/>
    </location>
</feature>
<dbReference type="InterPro" id="IPR059000">
    <property type="entry name" value="ATPase_P-type_domA"/>
</dbReference>
<dbReference type="SUPFAM" id="SSF56784">
    <property type="entry name" value="HAD-like"/>
    <property type="match status" value="1"/>
</dbReference>